<dbReference type="Pfam" id="PF10783">
    <property type="entry name" value="DUF2599"/>
    <property type="match status" value="1"/>
</dbReference>
<gene>
    <name evidence="3" type="ORF">Q760_09415</name>
</gene>
<dbReference type="RefSeq" id="WP_052103709.1">
    <property type="nucleotide sequence ID" value="NZ_AXNT01000024.1"/>
</dbReference>
<feature type="region of interest" description="Disordered" evidence="1">
    <location>
        <begin position="25"/>
        <end position="65"/>
    </location>
</feature>
<evidence type="ECO:0000313" key="4">
    <source>
        <dbReference type="Proteomes" id="UP000029833"/>
    </source>
</evidence>
<comment type="caution">
    <text evidence="3">The sequence shown here is derived from an EMBL/GenBank/DDBJ whole genome shotgun (WGS) entry which is preliminary data.</text>
</comment>
<evidence type="ECO:0000256" key="2">
    <source>
        <dbReference type="SAM" id="SignalP"/>
    </source>
</evidence>
<dbReference type="STRING" id="1408250.Q760_09415"/>
<protein>
    <recommendedName>
        <fullName evidence="5">DUF2599 domain-containing protein</fullName>
    </recommendedName>
</protein>
<evidence type="ECO:0000256" key="1">
    <source>
        <dbReference type="SAM" id="MobiDB-lite"/>
    </source>
</evidence>
<evidence type="ECO:0000313" key="3">
    <source>
        <dbReference type="EMBL" id="KGM03106.1"/>
    </source>
</evidence>
<feature type="chain" id="PRO_5001967093" description="DUF2599 domain-containing protein" evidence="2">
    <location>
        <begin position="27"/>
        <end position="283"/>
    </location>
</feature>
<proteinExistence type="predicted"/>
<keyword evidence="2" id="KW-0732">Signal</keyword>
<dbReference type="InterPro" id="IPR019719">
    <property type="entry name" value="DUF2599"/>
</dbReference>
<dbReference type="AlphaFoldDB" id="A0A0A0BCN7"/>
<dbReference type="EMBL" id="AXNT01000024">
    <property type="protein sequence ID" value="KGM03106.1"/>
    <property type="molecule type" value="Genomic_DNA"/>
</dbReference>
<name>A0A0A0BCN7_9CELL</name>
<evidence type="ECO:0008006" key="5">
    <source>
        <dbReference type="Google" id="ProtNLM"/>
    </source>
</evidence>
<accession>A0A0A0BCN7</accession>
<dbReference type="Proteomes" id="UP000029833">
    <property type="component" value="Unassembled WGS sequence"/>
</dbReference>
<feature type="signal peptide" evidence="2">
    <location>
        <begin position="1"/>
        <end position="26"/>
    </location>
</feature>
<dbReference type="PROSITE" id="PS51257">
    <property type="entry name" value="PROKAR_LIPOPROTEIN"/>
    <property type="match status" value="1"/>
</dbReference>
<organism evidence="3 4">
    <name type="scientific">Cellulomonas cellasea DSM 20118</name>
    <dbReference type="NCBI Taxonomy" id="1408250"/>
    <lineage>
        <taxon>Bacteria</taxon>
        <taxon>Bacillati</taxon>
        <taxon>Actinomycetota</taxon>
        <taxon>Actinomycetes</taxon>
        <taxon>Micrococcales</taxon>
        <taxon>Cellulomonadaceae</taxon>
        <taxon>Cellulomonas</taxon>
    </lineage>
</organism>
<keyword evidence="4" id="KW-1185">Reference proteome</keyword>
<reference evidence="3 4" key="1">
    <citation type="submission" date="2013-10" db="EMBL/GenBank/DDBJ databases">
        <authorList>
            <person name="Wang G."/>
            <person name="Zhuang W."/>
        </authorList>
    </citation>
    <scope>NUCLEOTIDE SEQUENCE [LARGE SCALE GENOMIC DNA]</scope>
    <source>
        <strain evidence="3 4">DSM 20118</strain>
    </source>
</reference>
<sequence length="283" mass="28540">MQRTTPRLVVAGLVLTALLTACSPAAGPGPTPSSPTGGTAPEGEPEVAETPAPPTAAEVRATGTPVPSGALTLVVRADLETGTVAVEPQPDGSVAATVPVWARTTPPALAASVAAPEGTTFEPQVDGSVVLRDAGGAFVGGLAPVTATSEDDARLRATFDVVAPDLLTVSVSPGLPGGTFDAPASARVWFGTAVLESAEWGEREGGRSLAVDPTPWARAGGLAAQDGTWAAVVAQEPEADSTTMRDQFLCHAVGAPDKDTWNLEPWRPDAGSLATLAARCNPE</sequence>